<evidence type="ECO:0000256" key="1">
    <source>
        <dbReference type="SAM" id="Phobius"/>
    </source>
</evidence>
<keyword evidence="1" id="KW-1133">Transmembrane helix</keyword>
<sequence>MKKKVEKKLTRYERAAVLHYVMALVFFVTVFMQVVSLSFRAAILPLILGAASLVIGTIYLYCDKKKLEKKC</sequence>
<reference evidence="2 3" key="1">
    <citation type="submission" date="2022-03" db="EMBL/GenBank/DDBJ databases">
        <title>Novel taxa within the pig intestine.</title>
        <authorList>
            <person name="Wylensek D."/>
            <person name="Bishof K."/>
            <person name="Afrizal A."/>
            <person name="Clavel T."/>
        </authorList>
    </citation>
    <scope>NUCLEOTIDE SEQUENCE [LARGE SCALE GENOMIC DNA]</scope>
    <source>
        <strain evidence="2 3">CLA-KB-P133</strain>
    </source>
</reference>
<dbReference type="AlphaFoldDB" id="A0AB35U9R3"/>
<dbReference type="RefSeq" id="WP_370596648.1">
    <property type="nucleotide sequence ID" value="NZ_JALBUR010000044.1"/>
</dbReference>
<feature type="transmembrane region" description="Helical" evidence="1">
    <location>
        <begin position="12"/>
        <end position="35"/>
    </location>
</feature>
<organism evidence="2 3">
    <name type="scientific">Grylomicrobium aquisgranensis</name>
    <dbReference type="NCBI Taxonomy" id="2926318"/>
    <lineage>
        <taxon>Bacteria</taxon>
        <taxon>Bacillati</taxon>
        <taxon>Bacillota</taxon>
        <taxon>Erysipelotrichia</taxon>
        <taxon>Erysipelotrichales</taxon>
        <taxon>Erysipelotrichaceae</taxon>
        <taxon>Grylomicrobium</taxon>
    </lineage>
</organism>
<proteinExistence type="predicted"/>
<evidence type="ECO:0000313" key="3">
    <source>
        <dbReference type="Proteomes" id="UP001286174"/>
    </source>
</evidence>
<name>A0AB35U9R3_9FIRM</name>
<gene>
    <name evidence="2" type="ORF">MOZ60_10555</name>
</gene>
<accession>A0AB35U9R3</accession>
<keyword evidence="1" id="KW-0472">Membrane</keyword>
<comment type="caution">
    <text evidence="2">The sequence shown here is derived from an EMBL/GenBank/DDBJ whole genome shotgun (WGS) entry which is preliminary data.</text>
</comment>
<protein>
    <submittedName>
        <fullName evidence="2">Uncharacterized protein</fullName>
    </submittedName>
</protein>
<dbReference type="EMBL" id="JALBUR010000044">
    <property type="protein sequence ID" value="MDX8420525.1"/>
    <property type="molecule type" value="Genomic_DNA"/>
</dbReference>
<feature type="transmembrane region" description="Helical" evidence="1">
    <location>
        <begin position="41"/>
        <end position="62"/>
    </location>
</feature>
<keyword evidence="1" id="KW-0812">Transmembrane</keyword>
<dbReference type="Proteomes" id="UP001286174">
    <property type="component" value="Unassembled WGS sequence"/>
</dbReference>
<evidence type="ECO:0000313" key="2">
    <source>
        <dbReference type="EMBL" id="MDX8420525.1"/>
    </source>
</evidence>
<keyword evidence="3" id="KW-1185">Reference proteome</keyword>